<evidence type="ECO:0000313" key="3">
    <source>
        <dbReference type="Proteomes" id="UP000070544"/>
    </source>
</evidence>
<dbReference type="EMBL" id="KQ965784">
    <property type="protein sequence ID" value="KXS12894.1"/>
    <property type="molecule type" value="Genomic_DNA"/>
</dbReference>
<protein>
    <submittedName>
        <fullName evidence="2">Uncharacterized protein</fullName>
    </submittedName>
</protein>
<dbReference type="Proteomes" id="UP000070544">
    <property type="component" value="Unassembled WGS sequence"/>
</dbReference>
<reference evidence="2 3" key="1">
    <citation type="journal article" date="2015" name="Genome Biol. Evol.">
        <title>Phylogenomic analyses indicate that early fungi evolved digesting cell walls of algal ancestors of land plants.</title>
        <authorList>
            <person name="Chang Y."/>
            <person name="Wang S."/>
            <person name="Sekimoto S."/>
            <person name="Aerts A.L."/>
            <person name="Choi C."/>
            <person name="Clum A."/>
            <person name="LaButti K.M."/>
            <person name="Lindquist E.A."/>
            <person name="Yee Ngan C."/>
            <person name="Ohm R.A."/>
            <person name="Salamov A.A."/>
            <person name="Grigoriev I.V."/>
            <person name="Spatafora J.W."/>
            <person name="Berbee M.L."/>
        </authorList>
    </citation>
    <scope>NUCLEOTIDE SEQUENCE [LARGE SCALE GENOMIC DNA]</scope>
    <source>
        <strain evidence="2 3">JEL478</strain>
    </source>
</reference>
<proteinExistence type="predicted"/>
<keyword evidence="3" id="KW-1185">Reference proteome</keyword>
<evidence type="ECO:0000256" key="1">
    <source>
        <dbReference type="SAM" id="MobiDB-lite"/>
    </source>
</evidence>
<organism evidence="2 3">
    <name type="scientific">Gonapodya prolifera (strain JEL478)</name>
    <name type="common">Monoblepharis prolifera</name>
    <dbReference type="NCBI Taxonomy" id="1344416"/>
    <lineage>
        <taxon>Eukaryota</taxon>
        <taxon>Fungi</taxon>
        <taxon>Fungi incertae sedis</taxon>
        <taxon>Chytridiomycota</taxon>
        <taxon>Chytridiomycota incertae sedis</taxon>
        <taxon>Monoblepharidomycetes</taxon>
        <taxon>Monoblepharidales</taxon>
        <taxon>Gonapodyaceae</taxon>
        <taxon>Gonapodya</taxon>
    </lineage>
</organism>
<name>A0A139A865_GONPJ</name>
<dbReference type="AlphaFoldDB" id="A0A139A865"/>
<accession>A0A139A865</accession>
<gene>
    <name evidence="2" type="ORF">M427DRAFT_390468</name>
</gene>
<feature type="region of interest" description="Disordered" evidence="1">
    <location>
        <begin position="92"/>
        <end position="113"/>
    </location>
</feature>
<evidence type="ECO:0000313" key="2">
    <source>
        <dbReference type="EMBL" id="KXS12894.1"/>
    </source>
</evidence>
<sequence>MHVDPIVERLAPAGGGGGAAGGQASGTGGDMEEILVSTMWGAMVLTRDEVVWYGREKGGHGKDPRLKEALRLKFSTILRFSTGPCHRAAHVARGVPGRGGIPPGPATRKDQDAGGSQWHHLALFTRREVFRFYPFSDEERDRLVGVVGGLLGCGPVSEKDYVKGILSKKLETLRRQVLHRILTSSVSQPWIDTSADLVNIMKDLTAENKPQSVFDMERLFHSCRLEPEVTKETIYNLRRIWHNTRSEQVRIKVLSIADRLLDKVVMRSNDANFTTIYRWLKHLEETVNPYKSPQSLLIIETLIRRAKYIQIEPLAPLANNAYPAMFDHWDDYCYMVQHTGLVGEF</sequence>
<dbReference type="OrthoDB" id="2155169at2759"/>